<proteinExistence type="predicted"/>
<comment type="caution">
    <text evidence="2">The sequence shown here is derived from an EMBL/GenBank/DDBJ whole genome shotgun (WGS) entry which is preliminary data.</text>
</comment>
<evidence type="ECO:0000313" key="3">
    <source>
        <dbReference type="Proteomes" id="UP000028828"/>
    </source>
</evidence>
<sequence length="359" mass="39869">MDWGHRNPGDGRIVGDVVPLSTSDDIGVEMAMENPFLAASQAEMPAQRQQSRSFIRDIVTSLEDPNIASTSSEGTTVGERAGSKSMSGGLAPSDAEVQDVQGMSEDGSQEKHEKCLATLNGKDSSSLLKASRNSLHDDVTEEHTRMQPILMPGQDGVGGLAVKASNIKSMGLVLEGANGNEVPVPYKVFAKADVLQEIRNLGKDSDWAEHKSVLRVCPLDELLVVHDPHKLYGHSFAWVFTEVAYDVMAKRLQECREAAVTMYVRDRADEARKKDKRQIQAPDDQFGNYVSPRTWSSTTTDITNEEIRRMELQPKRSLLTRIISKKYRLFKEPCHFQATSDKIHSSRPQKVCPVMFVHC</sequence>
<organism evidence="2 3">
    <name type="scientific">Toxoplasma gondii p89</name>
    <dbReference type="NCBI Taxonomy" id="943119"/>
    <lineage>
        <taxon>Eukaryota</taxon>
        <taxon>Sar</taxon>
        <taxon>Alveolata</taxon>
        <taxon>Apicomplexa</taxon>
        <taxon>Conoidasida</taxon>
        <taxon>Coccidia</taxon>
        <taxon>Eucoccidiorida</taxon>
        <taxon>Eimeriorina</taxon>
        <taxon>Sarcocystidae</taxon>
        <taxon>Toxoplasma</taxon>
    </lineage>
</organism>
<dbReference type="VEuPathDB" id="ToxoDB:TGP89_223258"/>
<accession>A0A086JGG7</accession>
<evidence type="ECO:0000256" key="1">
    <source>
        <dbReference type="SAM" id="MobiDB-lite"/>
    </source>
</evidence>
<name>A0A086JGG7_TOXGO</name>
<dbReference type="Proteomes" id="UP000028828">
    <property type="component" value="Unassembled WGS sequence"/>
</dbReference>
<protein>
    <submittedName>
        <fullName evidence="2">Uncharacterized protein</fullName>
    </submittedName>
</protein>
<dbReference type="EMBL" id="AEYI02001978">
    <property type="protein sequence ID" value="KFG31235.1"/>
    <property type="molecule type" value="Genomic_DNA"/>
</dbReference>
<evidence type="ECO:0000313" key="2">
    <source>
        <dbReference type="EMBL" id="KFG31235.1"/>
    </source>
</evidence>
<reference evidence="2 3" key="1">
    <citation type="submission" date="2014-03" db="EMBL/GenBank/DDBJ databases">
        <authorList>
            <person name="Sibley D."/>
            <person name="Venepally P."/>
            <person name="Karamycheva S."/>
            <person name="Hadjithomas M."/>
            <person name="Khan A."/>
            <person name="Brunk B."/>
            <person name="Roos D."/>
            <person name="Caler E."/>
            <person name="Lorenzi H."/>
        </authorList>
    </citation>
    <scope>NUCLEOTIDE SEQUENCE [LARGE SCALE GENOMIC DNA]</scope>
    <source>
        <strain evidence="3">p89</strain>
    </source>
</reference>
<dbReference type="OrthoDB" id="366230at2759"/>
<dbReference type="AlphaFoldDB" id="A0A086JGG7"/>
<feature type="region of interest" description="Disordered" evidence="1">
    <location>
        <begin position="65"/>
        <end position="113"/>
    </location>
</feature>
<gene>
    <name evidence="2" type="ORF">TGP89_223258</name>
</gene>